<dbReference type="Gene3D" id="1.10.132.60">
    <property type="entry name" value="DNA polymerase family B, C-terminal domain"/>
    <property type="match status" value="1"/>
</dbReference>
<dbReference type="InterPro" id="IPR012337">
    <property type="entry name" value="RNaseH-like_sf"/>
</dbReference>
<dbReference type="Proteomes" id="UP000000663">
    <property type="component" value="Chromosome"/>
</dbReference>
<dbReference type="GO" id="GO:0003887">
    <property type="term" value="F:DNA-directed DNA polymerase activity"/>
    <property type="evidence" value="ECO:0007669"/>
    <property type="project" value="UniProtKB-KW"/>
</dbReference>
<keyword evidence="3 7" id="KW-0548">Nucleotidyltransferase</keyword>
<evidence type="ECO:0000256" key="2">
    <source>
        <dbReference type="ARBA" id="ARBA00022679"/>
    </source>
</evidence>
<dbReference type="GO" id="GO:0000166">
    <property type="term" value="F:nucleotide binding"/>
    <property type="evidence" value="ECO:0007669"/>
    <property type="project" value="InterPro"/>
</dbReference>
<dbReference type="InterPro" id="IPR050240">
    <property type="entry name" value="DNA_pol_type-B"/>
</dbReference>
<evidence type="ECO:0000256" key="1">
    <source>
        <dbReference type="ARBA" id="ARBA00005755"/>
    </source>
</evidence>
<dbReference type="PANTHER" id="PTHR10322">
    <property type="entry name" value="DNA POLYMERASE CATALYTIC SUBUNIT"/>
    <property type="match status" value="1"/>
</dbReference>
<proteinExistence type="inferred from homology"/>
<dbReference type="Gene3D" id="1.10.287.690">
    <property type="entry name" value="Helix hairpin bin"/>
    <property type="match status" value="1"/>
</dbReference>
<comment type="catalytic activity">
    <reaction evidence="6 7">
        <text>DNA(n) + a 2'-deoxyribonucleoside 5'-triphosphate = DNA(n+1) + diphosphate</text>
        <dbReference type="Rhea" id="RHEA:22508"/>
        <dbReference type="Rhea" id="RHEA-COMP:17339"/>
        <dbReference type="Rhea" id="RHEA-COMP:17340"/>
        <dbReference type="ChEBI" id="CHEBI:33019"/>
        <dbReference type="ChEBI" id="CHEBI:61560"/>
        <dbReference type="ChEBI" id="CHEBI:173112"/>
        <dbReference type="EC" id="2.7.7.7"/>
    </reaction>
</comment>
<reference evidence="9 10" key="1">
    <citation type="journal article" date="2006" name="Science">
        <title>Genome of rice cluster I archaea -- the key methane producers in the rice rhizosphere.</title>
        <authorList>
            <person name="Erkel C."/>
            <person name="Kube M."/>
            <person name="Reinhardt R."/>
            <person name="Liesack W."/>
        </authorList>
    </citation>
    <scope>NUCLEOTIDE SEQUENCE [LARGE SCALE GENOMIC DNA]</scope>
    <source>
        <strain evidence="10">DSM 22066 / NBRC 105507 / MRE50</strain>
    </source>
</reference>
<dbReference type="GO" id="GO:0003677">
    <property type="term" value="F:DNA binding"/>
    <property type="evidence" value="ECO:0007669"/>
    <property type="project" value="UniProtKB-KW"/>
</dbReference>
<dbReference type="InterPro" id="IPR043502">
    <property type="entry name" value="DNA/RNA_pol_sf"/>
</dbReference>
<gene>
    <name evidence="9" type="primary">polB-3</name>
    <name evidence="9" type="ORF">RCIX2734</name>
</gene>
<dbReference type="EMBL" id="AM114193">
    <property type="protein sequence ID" value="CAJ37775.1"/>
    <property type="molecule type" value="Genomic_DNA"/>
</dbReference>
<dbReference type="Gene3D" id="3.90.1600.10">
    <property type="entry name" value="Palm domain of DNA polymerase"/>
    <property type="match status" value="1"/>
</dbReference>
<feature type="domain" description="DNA-directed DNA polymerase family B multifunctional" evidence="8">
    <location>
        <begin position="374"/>
        <end position="725"/>
    </location>
</feature>
<sequence>MIVDLWHRPSTDSQHGAYLLWLRTADGIICVEDREFRPSFSVIPSTQARLVEQVVAQHENVARAETACRYPSIYAADQVPVIRAFMLDERRAEETMREIRARAPAEVRFAEWKLLPELQWYYLRRIPPHSLVAIEAEGGVLQSIEYIGPADSEALKVMAIYPAFTTRVPANCRIQSITLRYGKEEVAISGREEDVLAEMQRRLDACDPDAIAIFDADWETLPLLGLRAQDNNMRLRLGRLPDPTKLYPPRGAVRHWQAKQVRTPGRILLDLWKDARTDADLKRTGLDLDDVYGAEFHDRQKSPASMVYDLARERLPMLMSWCHRCLMPLDSVCREKHGFMNASSVNSTLIESTVIPDEPEYPEGFKTPLTEQLKENGGLVITPEAGLHENVAIVDFSSLFPRIFVKHNISPETINCRHPECRAHGERVPFLDFHICRKRKGVYPVVFGKVLAERDAVKAKLKSLDPASEEYRKLEMLYKSLKMQLVSPYGYMQFALNNFRSVDGNRSIPAYGRHYLLRARDIAEDAGFNVIYADTDSLFIQGGDRELYTAFCNRISADFGLELKLEHVCRWVLFLPEHPGGKKGLKKKYFASVDGEVLVRGLEVRRQDRAAITKKVQEHVLEILASANDATEFRAMIPKVAAYVRGEVARIQAGNVTPEELAIVRKLSHRPEEYKALPHHAVAAEALAAKGRSVRVGGKVEYIVTGTNKATPLALAGNDPEYDVASYVENTVHPIYMLLREFGLKYEDLLPGPKQVGLDAFMGADSICQV</sequence>
<dbReference type="eggNOG" id="arCOG00329">
    <property type="taxonomic scope" value="Archaea"/>
</dbReference>
<dbReference type="SMART" id="SM00486">
    <property type="entry name" value="POLBc"/>
    <property type="match status" value="1"/>
</dbReference>
<dbReference type="InterPro" id="IPR006172">
    <property type="entry name" value="DNA-dir_DNA_pol_B"/>
</dbReference>
<evidence type="ECO:0000256" key="5">
    <source>
        <dbReference type="ARBA" id="ARBA00023125"/>
    </source>
</evidence>
<evidence type="ECO:0000313" key="10">
    <source>
        <dbReference type="Proteomes" id="UP000000663"/>
    </source>
</evidence>
<name>Q0W1G8_METAR</name>
<keyword evidence="7" id="KW-0235">DNA replication</keyword>
<dbReference type="EC" id="2.7.7.7" evidence="7"/>
<dbReference type="CDD" id="cd05531">
    <property type="entry name" value="POLBc_B2"/>
    <property type="match status" value="1"/>
</dbReference>
<organism evidence="9 10">
    <name type="scientific">Methanocella arvoryzae (strain DSM 22066 / NBRC 105507 / MRE50)</name>
    <dbReference type="NCBI Taxonomy" id="351160"/>
    <lineage>
        <taxon>Archaea</taxon>
        <taxon>Methanobacteriati</taxon>
        <taxon>Methanobacteriota</taxon>
        <taxon>Stenosarchaea group</taxon>
        <taxon>Methanomicrobia</taxon>
        <taxon>Methanocellales</taxon>
        <taxon>Methanocellaceae</taxon>
        <taxon>Methanocella</taxon>
    </lineage>
</organism>
<evidence type="ECO:0000256" key="4">
    <source>
        <dbReference type="ARBA" id="ARBA00022932"/>
    </source>
</evidence>
<dbReference type="InterPro" id="IPR042087">
    <property type="entry name" value="DNA_pol_B_thumb"/>
</dbReference>
<dbReference type="InterPro" id="IPR017964">
    <property type="entry name" value="DNA-dir_DNA_pol_B_CS"/>
</dbReference>
<dbReference type="SUPFAM" id="SSF53098">
    <property type="entry name" value="Ribonuclease H-like"/>
    <property type="match status" value="1"/>
</dbReference>
<dbReference type="GO" id="GO:0006261">
    <property type="term" value="P:DNA-templated DNA replication"/>
    <property type="evidence" value="ECO:0007669"/>
    <property type="project" value="TreeGrafter"/>
</dbReference>
<comment type="similarity">
    <text evidence="1 7">Belongs to the DNA polymerase type-B family.</text>
</comment>
<dbReference type="KEGG" id="rci:RCIX2734"/>
<dbReference type="PANTHER" id="PTHR10322:SF23">
    <property type="entry name" value="DNA POLYMERASE DELTA CATALYTIC SUBUNIT"/>
    <property type="match status" value="1"/>
</dbReference>
<dbReference type="InterPro" id="IPR006134">
    <property type="entry name" value="DNA-dir_DNA_pol_B_multi_dom"/>
</dbReference>
<keyword evidence="2 7" id="KW-0808">Transferase</keyword>
<evidence type="ECO:0000256" key="3">
    <source>
        <dbReference type="ARBA" id="ARBA00022695"/>
    </source>
</evidence>
<dbReference type="PATRIC" id="fig|351160.9.peg.510"/>
<evidence type="ECO:0000256" key="6">
    <source>
        <dbReference type="ARBA" id="ARBA00049244"/>
    </source>
</evidence>
<evidence type="ECO:0000256" key="7">
    <source>
        <dbReference type="RuleBase" id="RU000442"/>
    </source>
</evidence>
<dbReference type="PROSITE" id="PS00116">
    <property type="entry name" value="DNA_POLYMERASE_B"/>
    <property type="match status" value="1"/>
</dbReference>
<dbReference type="InterPro" id="IPR036397">
    <property type="entry name" value="RNaseH_sf"/>
</dbReference>
<dbReference type="Gene3D" id="3.30.420.10">
    <property type="entry name" value="Ribonuclease H-like superfamily/Ribonuclease H"/>
    <property type="match status" value="1"/>
</dbReference>
<keyword evidence="4 7" id="KW-0239">DNA-directed DNA polymerase</keyword>
<evidence type="ECO:0000313" key="9">
    <source>
        <dbReference type="EMBL" id="CAJ37775.1"/>
    </source>
</evidence>
<dbReference type="STRING" id="351160.RCIX2734"/>
<dbReference type="AlphaFoldDB" id="Q0W1G8"/>
<protein>
    <recommendedName>
        <fullName evidence="7">DNA polymerase</fullName>
        <ecNumber evidence="7">2.7.7.7</ecNumber>
    </recommendedName>
</protein>
<keyword evidence="5 7" id="KW-0238">DNA-binding</keyword>
<dbReference type="InterPro" id="IPR023211">
    <property type="entry name" value="DNA_pol_palm_dom_sf"/>
</dbReference>
<keyword evidence="10" id="KW-1185">Reference proteome</keyword>
<dbReference type="Pfam" id="PF00136">
    <property type="entry name" value="DNA_pol_B"/>
    <property type="match status" value="1"/>
</dbReference>
<accession>Q0W1G8</accession>
<dbReference type="SUPFAM" id="SSF56672">
    <property type="entry name" value="DNA/RNA polymerases"/>
    <property type="match status" value="1"/>
</dbReference>
<evidence type="ECO:0000259" key="8">
    <source>
        <dbReference type="Pfam" id="PF00136"/>
    </source>
</evidence>